<dbReference type="EMBL" id="ML159156">
    <property type="protein sequence ID" value="THK33210.1"/>
    <property type="molecule type" value="Genomic_DNA"/>
</dbReference>
<keyword evidence="1" id="KW-0472">Membrane</keyword>
<name>A0A4E0S1A9_9HYME</name>
<evidence type="ECO:0000313" key="3">
    <source>
        <dbReference type="Proteomes" id="UP000297026"/>
    </source>
</evidence>
<sequence>MINQMSKMTVCVATYVIMVTFIANIFKKYWTRPYMKFSIELILYVHNVSRKVYTFITIFLSIVHRII</sequence>
<feature type="transmembrane region" description="Helical" evidence="1">
    <location>
        <begin position="6"/>
        <end position="26"/>
    </location>
</feature>
<organism evidence="2 3">
    <name type="scientific">Diachasma alloeum</name>
    <dbReference type="NCBI Taxonomy" id="454923"/>
    <lineage>
        <taxon>Eukaryota</taxon>
        <taxon>Metazoa</taxon>
        <taxon>Ecdysozoa</taxon>
        <taxon>Arthropoda</taxon>
        <taxon>Hexapoda</taxon>
        <taxon>Insecta</taxon>
        <taxon>Pterygota</taxon>
        <taxon>Neoptera</taxon>
        <taxon>Endopterygota</taxon>
        <taxon>Hymenoptera</taxon>
        <taxon>Apocrita</taxon>
        <taxon>Ichneumonoidea</taxon>
        <taxon>Braconidae</taxon>
        <taxon>Opiinae</taxon>
        <taxon>Diachasma</taxon>
    </lineage>
</organism>
<dbReference type="Proteomes" id="UP000297026">
    <property type="component" value="Unassembled WGS sequence"/>
</dbReference>
<feature type="non-terminal residue" evidence="2">
    <location>
        <position position="67"/>
    </location>
</feature>
<proteinExistence type="predicted"/>
<gene>
    <name evidence="2" type="primary">Obp18</name>
    <name evidence="2" type="ORF">DALL_DALL000415</name>
</gene>
<keyword evidence="1" id="KW-1133">Transmembrane helix</keyword>
<evidence type="ECO:0000256" key="1">
    <source>
        <dbReference type="SAM" id="Phobius"/>
    </source>
</evidence>
<evidence type="ECO:0000313" key="2">
    <source>
        <dbReference type="EMBL" id="THK33210.1"/>
    </source>
</evidence>
<accession>A0A4E0S1A9</accession>
<keyword evidence="3" id="KW-1185">Reference proteome</keyword>
<protein>
    <submittedName>
        <fullName evidence="2">Odorant binding protein</fullName>
    </submittedName>
</protein>
<dbReference type="AlphaFoldDB" id="A0A4E0S1A9"/>
<reference evidence="2" key="1">
    <citation type="submission" date="2019-02" db="EMBL/GenBank/DDBJ databases">
        <title>Genome of the parasitoid wasp Diachasma alloeum, an emerging model for ecological speciation and transitions to asexual reproduction.</title>
        <authorList>
            <person name="Robertson H.M."/>
            <person name="Walden K.K."/>
            <person name="Tvedte E.S."/>
            <person name="Hood G.R."/>
            <person name="Feder J.L."/>
            <person name="Forbes A.A."/>
            <person name="Logsdon J.M."/>
            <person name="Mcelroy K.E."/>
        </authorList>
    </citation>
    <scope>NUCLEOTIDE SEQUENCE [LARGE SCALE GENOMIC DNA]</scope>
    <source>
        <strain evidence="2">Michigan</strain>
    </source>
</reference>
<keyword evidence="1" id="KW-0812">Transmembrane</keyword>